<dbReference type="AlphaFoldDB" id="A0A2R7YS93"/>
<accession>A0A2R7YS93</accession>
<dbReference type="PIRSF" id="PIRSF010372">
    <property type="entry name" value="PaiB"/>
    <property type="match status" value="1"/>
</dbReference>
<dbReference type="SUPFAM" id="SSF50475">
    <property type="entry name" value="FMN-binding split barrel"/>
    <property type="match status" value="1"/>
</dbReference>
<name>A0A2R7YS93_9ACTN</name>
<evidence type="ECO:0000313" key="2">
    <source>
        <dbReference type="Proteomes" id="UP000244867"/>
    </source>
</evidence>
<dbReference type="EMBL" id="PYXZ01000011">
    <property type="protein sequence ID" value="PUA79270.1"/>
    <property type="molecule type" value="Genomic_DNA"/>
</dbReference>
<organism evidence="1 2">
    <name type="scientific">Nocardioides currus</name>
    <dbReference type="NCBI Taxonomy" id="2133958"/>
    <lineage>
        <taxon>Bacteria</taxon>
        <taxon>Bacillati</taxon>
        <taxon>Actinomycetota</taxon>
        <taxon>Actinomycetes</taxon>
        <taxon>Propionibacteriales</taxon>
        <taxon>Nocardioidaceae</taxon>
        <taxon>Nocardioides</taxon>
    </lineage>
</organism>
<dbReference type="RefSeq" id="WP_108346254.1">
    <property type="nucleotide sequence ID" value="NZ_PYXZ01000011.1"/>
</dbReference>
<comment type="caution">
    <text evidence="1">The sequence shown here is derived from an EMBL/GenBank/DDBJ whole genome shotgun (WGS) entry which is preliminary data.</text>
</comment>
<dbReference type="PANTHER" id="PTHR35802:SF1">
    <property type="entry name" value="PROTEASE SYNTHASE AND SPORULATION PROTEIN PAI 2"/>
    <property type="match status" value="1"/>
</dbReference>
<dbReference type="Pfam" id="PF04299">
    <property type="entry name" value="FMN_bind_2"/>
    <property type="match status" value="1"/>
</dbReference>
<evidence type="ECO:0000313" key="1">
    <source>
        <dbReference type="EMBL" id="PUA79270.1"/>
    </source>
</evidence>
<proteinExistence type="predicted"/>
<reference evidence="1 2" key="1">
    <citation type="submission" date="2018-03" db="EMBL/GenBank/DDBJ databases">
        <authorList>
            <person name="Keele B.F."/>
        </authorList>
    </citation>
    <scope>NUCLEOTIDE SEQUENCE [LARGE SCALE GENOMIC DNA]</scope>
    <source>
        <strain evidence="1 2">IB-3</strain>
    </source>
</reference>
<protein>
    <submittedName>
        <fullName evidence="1">Transcriptional regulator</fullName>
    </submittedName>
</protein>
<dbReference type="Gene3D" id="2.30.110.10">
    <property type="entry name" value="Electron Transport, Fmn-binding Protein, Chain A"/>
    <property type="match status" value="1"/>
</dbReference>
<dbReference type="PANTHER" id="PTHR35802">
    <property type="entry name" value="PROTEASE SYNTHASE AND SPORULATION PROTEIN PAI 2"/>
    <property type="match status" value="1"/>
</dbReference>
<gene>
    <name evidence="1" type="ORF">C7S10_19770</name>
</gene>
<dbReference type="InterPro" id="IPR007396">
    <property type="entry name" value="TR_PAI2-type"/>
</dbReference>
<dbReference type="InterPro" id="IPR012349">
    <property type="entry name" value="Split_barrel_FMN-bd"/>
</dbReference>
<keyword evidence="2" id="KW-1185">Reference proteome</keyword>
<dbReference type="OrthoDB" id="9794948at2"/>
<sequence>MPYRPAHDAVDDPAVLLDFIARHPLATLVTHDGETPDADLLPLLAQQGGEGVELIGHVARANELWQRPQVGPVLAVFGPVDHYVSPTWYPSKAEHQRVVPTWNYLVVHARGELVVHDDRAWTRAAVARLTNAMESGRSQPWRVGMAPQEYVEEQLHEIVGISIAVTSLVGKFKVSGKRSAADREGAATGIAADGGPEELVTAMRLAWRP</sequence>
<dbReference type="Proteomes" id="UP000244867">
    <property type="component" value="Unassembled WGS sequence"/>
</dbReference>